<sequence length="88" mass="9819">MTPDRHLGHCRHLGIDSQVIVVLGLDPCRNPHLPPPHRGLNPWPWLPSGPCSAFQIQATEMGSRQLAFERVFSFLPISCPHLTVHPSI</sequence>
<accession>A0A0A9AYW3</accession>
<dbReference type="EMBL" id="GBRH01245628">
    <property type="protein sequence ID" value="JAD52267.1"/>
    <property type="molecule type" value="Transcribed_RNA"/>
</dbReference>
<protein>
    <submittedName>
        <fullName evidence="1">Uncharacterized protein</fullName>
    </submittedName>
</protein>
<name>A0A0A9AYW3_ARUDO</name>
<evidence type="ECO:0000313" key="1">
    <source>
        <dbReference type="EMBL" id="JAD52267.1"/>
    </source>
</evidence>
<reference evidence="1" key="1">
    <citation type="submission" date="2014-09" db="EMBL/GenBank/DDBJ databases">
        <authorList>
            <person name="Magalhaes I.L.F."/>
            <person name="Oliveira U."/>
            <person name="Santos F.R."/>
            <person name="Vidigal T.H.D.A."/>
            <person name="Brescovit A.D."/>
            <person name="Santos A.J."/>
        </authorList>
    </citation>
    <scope>NUCLEOTIDE SEQUENCE</scope>
    <source>
        <tissue evidence="1">Shoot tissue taken approximately 20 cm above the soil surface</tissue>
    </source>
</reference>
<reference evidence="1" key="2">
    <citation type="journal article" date="2015" name="Data Brief">
        <title>Shoot transcriptome of the giant reed, Arundo donax.</title>
        <authorList>
            <person name="Barrero R.A."/>
            <person name="Guerrero F.D."/>
            <person name="Moolhuijzen P."/>
            <person name="Goolsby J.A."/>
            <person name="Tidwell J."/>
            <person name="Bellgard S.E."/>
            <person name="Bellgard M.I."/>
        </authorList>
    </citation>
    <scope>NUCLEOTIDE SEQUENCE</scope>
    <source>
        <tissue evidence="1">Shoot tissue taken approximately 20 cm above the soil surface</tissue>
    </source>
</reference>
<organism evidence="1">
    <name type="scientific">Arundo donax</name>
    <name type="common">Giant reed</name>
    <name type="synonym">Donax arundinaceus</name>
    <dbReference type="NCBI Taxonomy" id="35708"/>
    <lineage>
        <taxon>Eukaryota</taxon>
        <taxon>Viridiplantae</taxon>
        <taxon>Streptophyta</taxon>
        <taxon>Embryophyta</taxon>
        <taxon>Tracheophyta</taxon>
        <taxon>Spermatophyta</taxon>
        <taxon>Magnoliopsida</taxon>
        <taxon>Liliopsida</taxon>
        <taxon>Poales</taxon>
        <taxon>Poaceae</taxon>
        <taxon>PACMAD clade</taxon>
        <taxon>Arundinoideae</taxon>
        <taxon>Arundineae</taxon>
        <taxon>Arundo</taxon>
    </lineage>
</organism>
<dbReference type="AlphaFoldDB" id="A0A0A9AYW3"/>
<proteinExistence type="predicted"/>